<dbReference type="SMART" id="SM00665">
    <property type="entry name" value="B561"/>
    <property type="match status" value="1"/>
</dbReference>
<feature type="transmembrane region" description="Helical" evidence="7">
    <location>
        <begin position="111"/>
        <end position="137"/>
    </location>
</feature>
<feature type="domain" description="Cytochrome b561" evidence="9">
    <location>
        <begin position="48"/>
        <end position="251"/>
    </location>
</feature>
<evidence type="ECO:0000256" key="1">
    <source>
        <dbReference type="ARBA" id="ARBA00004370"/>
    </source>
</evidence>
<accession>A0ABQ0GNB4</accession>
<comment type="caution">
    <text evidence="10">The sequence shown here is derived from an EMBL/GenBank/DDBJ whole genome shotgun (WGS) entry which is preliminary data.</text>
</comment>
<feature type="transmembrane region" description="Helical" evidence="7">
    <location>
        <begin position="226"/>
        <end position="246"/>
    </location>
</feature>
<comment type="subcellular location">
    <subcellularLocation>
        <location evidence="1">Membrane</location>
    </subcellularLocation>
</comment>
<dbReference type="RefSeq" id="XP_070920983.1">
    <property type="nucleotide sequence ID" value="XM_071064882.1"/>
</dbReference>
<feature type="transmembrane region" description="Helical" evidence="7">
    <location>
        <begin position="84"/>
        <end position="104"/>
    </location>
</feature>
<keyword evidence="8" id="KW-0732">Signal</keyword>
<keyword evidence="11" id="KW-1185">Reference proteome</keyword>
<dbReference type="Gene3D" id="1.20.120.1770">
    <property type="match status" value="1"/>
</dbReference>
<dbReference type="PANTHER" id="PTHR47797">
    <property type="entry name" value="DEHYDROGENASE, PUTATIVE (AFU_ORTHOLOGUE AFUA_8G05805)-RELATED"/>
    <property type="match status" value="1"/>
</dbReference>
<keyword evidence="4" id="KW-0249">Electron transport</keyword>
<dbReference type="CDD" id="cd08760">
    <property type="entry name" value="Cyt_b561_FRRS1_like"/>
    <property type="match status" value="1"/>
</dbReference>
<evidence type="ECO:0000256" key="2">
    <source>
        <dbReference type="ARBA" id="ARBA00022448"/>
    </source>
</evidence>
<feature type="signal peptide" evidence="8">
    <location>
        <begin position="1"/>
        <end position="24"/>
    </location>
</feature>
<evidence type="ECO:0000313" key="10">
    <source>
        <dbReference type="EMBL" id="GAB1319253.1"/>
    </source>
</evidence>
<dbReference type="Proteomes" id="UP001628179">
    <property type="component" value="Unassembled WGS sequence"/>
</dbReference>
<dbReference type="InterPro" id="IPR006593">
    <property type="entry name" value="Cyt_b561/ferric_Rdtase_TM"/>
</dbReference>
<protein>
    <submittedName>
        <fullName evidence="10">Cytochrome b561 domain-containing protein</fullName>
    </submittedName>
</protein>
<feature type="transmembrane region" description="Helical" evidence="7">
    <location>
        <begin position="198"/>
        <end position="220"/>
    </location>
</feature>
<proteinExistence type="predicted"/>
<name>A0ABQ0GNB4_9PEZI</name>
<evidence type="ECO:0000259" key="9">
    <source>
        <dbReference type="PROSITE" id="PS50939"/>
    </source>
</evidence>
<gene>
    <name evidence="10" type="ORF">MFIFM68171_09463</name>
</gene>
<evidence type="ECO:0000256" key="7">
    <source>
        <dbReference type="SAM" id="Phobius"/>
    </source>
</evidence>
<evidence type="ECO:0000256" key="8">
    <source>
        <dbReference type="SAM" id="SignalP"/>
    </source>
</evidence>
<evidence type="ECO:0000313" key="11">
    <source>
        <dbReference type="Proteomes" id="UP001628179"/>
    </source>
</evidence>
<dbReference type="PROSITE" id="PS50939">
    <property type="entry name" value="CYTOCHROME_B561"/>
    <property type="match status" value="1"/>
</dbReference>
<organism evidence="10 11">
    <name type="scientific">Madurella fahalii</name>
    <dbReference type="NCBI Taxonomy" id="1157608"/>
    <lineage>
        <taxon>Eukaryota</taxon>
        <taxon>Fungi</taxon>
        <taxon>Dikarya</taxon>
        <taxon>Ascomycota</taxon>
        <taxon>Pezizomycotina</taxon>
        <taxon>Sordariomycetes</taxon>
        <taxon>Sordariomycetidae</taxon>
        <taxon>Sordariales</taxon>
        <taxon>Sordariales incertae sedis</taxon>
        <taxon>Madurella</taxon>
    </lineage>
</organism>
<feature type="chain" id="PRO_5045667803" evidence="8">
    <location>
        <begin position="25"/>
        <end position="280"/>
    </location>
</feature>
<dbReference type="GeneID" id="98180205"/>
<dbReference type="PANTHER" id="PTHR47797:SF1">
    <property type="entry name" value="CYTOCHROME B561 DOMAIN-CONTAINING PROTEIN-RELATED"/>
    <property type="match status" value="1"/>
</dbReference>
<evidence type="ECO:0000256" key="6">
    <source>
        <dbReference type="ARBA" id="ARBA00023136"/>
    </source>
</evidence>
<reference evidence="10 11" key="1">
    <citation type="submission" date="2024-09" db="EMBL/GenBank/DDBJ databases">
        <title>Itraconazole resistance in Madurella fahalii resulting from another homologue of gene encoding cytochrome P450 14-alpha sterol demethylase (CYP51).</title>
        <authorList>
            <person name="Yoshioka I."/>
            <person name="Fahal A.H."/>
            <person name="Kaneko S."/>
            <person name="Yaguchi T."/>
        </authorList>
    </citation>
    <scope>NUCLEOTIDE SEQUENCE [LARGE SCALE GENOMIC DNA]</scope>
    <source>
        <strain evidence="10 11">IFM 68171</strain>
    </source>
</reference>
<evidence type="ECO:0000256" key="4">
    <source>
        <dbReference type="ARBA" id="ARBA00022982"/>
    </source>
</evidence>
<sequence length="280" mass="29519">MIRHQAYHGLQLVAFAWLILEVSARGGGGSGGYGSGGGGGFYGGSGSSYGGTGADGGGNRFGGSSGFRTGAGFDVDSARNYRRIHGILAALAMVLLFPIGSILLRVLPGRIGFWAHAIFQALAFCVYVAAAALGIYLVRMVQIPGSGSLLEIPSINYHPIIGIVLLVLLVAQPVFGFVHHSKYKKVQKRQIWSYLHLVNGRIGIALGIINGGLGLHIANASNHAKIVYASVAAVMGALWVAVAIWAEVRRIRRNRQAQKATDPVVVTKVATASERSESED</sequence>
<evidence type="ECO:0000256" key="5">
    <source>
        <dbReference type="ARBA" id="ARBA00022989"/>
    </source>
</evidence>
<keyword evidence="2" id="KW-0813">Transport</keyword>
<dbReference type="EMBL" id="BAAFSV010000005">
    <property type="protein sequence ID" value="GAB1319253.1"/>
    <property type="molecule type" value="Genomic_DNA"/>
</dbReference>
<keyword evidence="3 7" id="KW-0812">Transmembrane</keyword>
<feature type="transmembrane region" description="Helical" evidence="7">
    <location>
        <begin position="157"/>
        <end position="178"/>
    </location>
</feature>
<keyword evidence="6 7" id="KW-0472">Membrane</keyword>
<evidence type="ECO:0000256" key="3">
    <source>
        <dbReference type="ARBA" id="ARBA00022692"/>
    </source>
</evidence>
<keyword evidence="5 7" id="KW-1133">Transmembrane helix</keyword>